<dbReference type="AlphaFoldDB" id="A0AAJ1MKA5"/>
<sequence length="398" mass="43241">MKTYEEINSKIESGTAVVLTADEVIDYVDRKGLDEAAAEIDVVTTATFGPMCSSGCFLNFGHSKPKMRMTEVWLDDVSAYAGIAAVDVYLGATQLRHNDPANMYYPGDFLFGGGHVIEKLVAGEEVQLFALSYGTDEYPLKELRSYITIDDLNQAIMTNPRNCYQNYNVAINCSDKAIHTYLGKLNPNMKNLTYCSAGQLSPLLNDPYYKTIGVGSSVWLAGAHGHVYAEGTQFASACERGENGVPSEGAGTLALTGDMKQMTPEFVRGVSFKGYGVSLALGVGIPIPILNSDILKDCTVRDSEIFAPVIDYSSVYPARGSDVVAKLSYEQLRSGKVEINGKQVLTASLSSYSKALKIAEMLKAEIKQGDFMLSKPYQPFPVDKGMKPLNIKDRGGRA</sequence>
<dbReference type="Pfam" id="PF01837">
    <property type="entry name" value="HcyBio"/>
    <property type="match status" value="1"/>
</dbReference>
<comment type="caution">
    <text evidence="2">The sequence shown here is derived from an EMBL/GenBank/DDBJ whole genome shotgun (WGS) entry which is preliminary data.</text>
</comment>
<gene>
    <name evidence="2" type="ORF">PQJ61_07635</name>
</gene>
<name>A0AAJ1MKA5_9SPIO</name>
<proteinExistence type="predicted"/>
<dbReference type="InterPro" id="IPR002708">
    <property type="entry name" value="HcyBio"/>
</dbReference>
<reference evidence="2 3" key="1">
    <citation type="submission" date="2022-12" db="EMBL/GenBank/DDBJ databases">
        <title>Metagenome assembled genome from gulf of manar.</title>
        <authorList>
            <person name="Kohli P."/>
            <person name="Pk S."/>
            <person name="Venkata Ramana C."/>
            <person name="Sasikala C."/>
        </authorList>
    </citation>
    <scope>NUCLEOTIDE SEQUENCE [LARGE SCALE GENOMIC DNA]</scope>
    <source>
        <strain evidence="2">JB008</strain>
    </source>
</reference>
<dbReference type="Proteomes" id="UP001221217">
    <property type="component" value="Unassembled WGS sequence"/>
</dbReference>
<feature type="domain" description="Homocysteine biosynthesis enzyme sulfur-incorporation" evidence="1">
    <location>
        <begin position="16"/>
        <end position="373"/>
    </location>
</feature>
<dbReference type="EMBL" id="JAQQAL010000015">
    <property type="protein sequence ID" value="MDC7226621.1"/>
    <property type="molecule type" value="Genomic_DNA"/>
</dbReference>
<protein>
    <submittedName>
        <fullName evidence="2">Homocysteine biosynthesis protein</fullName>
    </submittedName>
</protein>
<accession>A0AAJ1MKA5</accession>
<organism evidence="2 3">
    <name type="scientific">Candidatus Thalassospirochaeta sargassi</name>
    <dbReference type="NCBI Taxonomy" id="3119039"/>
    <lineage>
        <taxon>Bacteria</taxon>
        <taxon>Pseudomonadati</taxon>
        <taxon>Spirochaetota</taxon>
        <taxon>Spirochaetia</taxon>
        <taxon>Spirochaetales</taxon>
        <taxon>Spirochaetaceae</taxon>
        <taxon>Candidatus Thalassospirochaeta</taxon>
    </lineage>
</organism>
<evidence type="ECO:0000313" key="3">
    <source>
        <dbReference type="Proteomes" id="UP001221217"/>
    </source>
</evidence>
<evidence type="ECO:0000313" key="2">
    <source>
        <dbReference type="EMBL" id="MDC7226621.1"/>
    </source>
</evidence>
<evidence type="ECO:0000259" key="1">
    <source>
        <dbReference type="Pfam" id="PF01837"/>
    </source>
</evidence>